<reference evidence="1" key="1">
    <citation type="submission" date="2021-01" db="EMBL/GenBank/DDBJ databases">
        <title>Description of Breznakiella homolactica.</title>
        <authorList>
            <person name="Song Y."/>
            <person name="Brune A."/>
        </authorList>
    </citation>
    <scope>NUCLEOTIDE SEQUENCE</scope>
    <source>
        <strain evidence="1">RmG30</strain>
    </source>
</reference>
<evidence type="ECO:0000313" key="1">
    <source>
        <dbReference type="EMBL" id="QQO07638.1"/>
    </source>
</evidence>
<accession>A0A7T8B9X5</accession>
<name>A0A7T8B9X5_9SPIR</name>
<dbReference type="EMBL" id="CP067089">
    <property type="protein sequence ID" value="QQO07638.1"/>
    <property type="molecule type" value="Genomic_DNA"/>
</dbReference>
<dbReference type="KEGG" id="bhc:JFL75_11840"/>
<proteinExistence type="predicted"/>
<gene>
    <name evidence="1" type="ORF">JFL75_11840</name>
</gene>
<evidence type="ECO:0008006" key="3">
    <source>
        <dbReference type="Google" id="ProtNLM"/>
    </source>
</evidence>
<dbReference type="RefSeq" id="WP_215624944.1">
    <property type="nucleotide sequence ID" value="NZ_CP067089.2"/>
</dbReference>
<evidence type="ECO:0000313" key="2">
    <source>
        <dbReference type="Proteomes" id="UP000595917"/>
    </source>
</evidence>
<dbReference type="Proteomes" id="UP000595917">
    <property type="component" value="Chromosome"/>
</dbReference>
<organism evidence="1 2">
    <name type="scientific">Breznakiella homolactica</name>
    <dbReference type="NCBI Taxonomy" id="2798577"/>
    <lineage>
        <taxon>Bacteria</taxon>
        <taxon>Pseudomonadati</taxon>
        <taxon>Spirochaetota</taxon>
        <taxon>Spirochaetia</taxon>
        <taxon>Spirochaetales</taxon>
        <taxon>Breznakiellaceae</taxon>
        <taxon>Breznakiella</taxon>
    </lineage>
</organism>
<protein>
    <recommendedName>
        <fullName evidence="3">DUF2191 domain-containing protein</fullName>
    </recommendedName>
</protein>
<dbReference type="AlphaFoldDB" id="A0A7T8B9X5"/>
<sequence length="68" mass="7743">MKVTAIIEDSLINEVKTASNSSTITEAITMALRDWLDLYHIKELNKEIAKKPITIESGRTIRELNRKS</sequence>
<keyword evidence="2" id="KW-1185">Reference proteome</keyword>